<dbReference type="AlphaFoldDB" id="X0V1R9"/>
<name>X0V1R9_9ZZZZ</name>
<reference evidence="1" key="1">
    <citation type="journal article" date="2014" name="Front. Microbiol.">
        <title>High frequency of phylogenetically diverse reductive dehalogenase-homologous genes in deep subseafloor sedimentary metagenomes.</title>
        <authorList>
            <person name="Kawai M."/>
            <person name="Futagami T."/>
            <person name="Toyoda A."/>
            <person name="Takaki Y."/>
            <person name="Nishi S."/>
            <person name="Hori S."/>
            <person name="Arai W."/>
            <person name="Tsubouchi T."/>
            <person name="Morono Y."/>
            <person name="Uchiyama I."/>
            <person name="Ito T."/>
            <person name="Fujiyama A."/>
            <person name="Inagaki F."/>
            <person name="Takami H."/>
        </authorList>
    </citation>
    <scope>NUCLEOTIDE SEQUENCE</scope>
    <source>
        <strain evidence="1">Expedition CK06-06</strain>
    </source>
</reference>
<gene>
    <name evidence="1" type="ORF">S01H1_38613</name>
</gene>
<organism evidence="1">
    <name type="scientific">marine sediment metagenome</name>
    <dbReference type="NCBI Taxonomy" id="412755"/>
    <lineage>
        <taxon>unclassified sequences</taxon>
        <taxon>metagenomes</taxon>
        <taxon>ecological metagenomes</taxon>
    </lineage>
</organism>
<evidence type="ECO:0000313" key="1">
    <source>
        <dbReference type="EMBL" id="GAG06448.1"/>
    </source>
</evidence>
<accession>X0V1R9</accession>
<dbReference type="EMBL" id="BARS01024317">
    <property type="protein sequence ID" value="GAG06448.1"/>
    <property type="molecule type" value="Genomic_DNA"/>
</dbReference>
<comment type="caution">
    <text evidence="1">The sequence shown here is derived from an EMBL/GenBank/DDBJ whole genome shotgun (WGS) entry which is preliminary data.</text>
</comment>
<sequence length="138" mass="15111">MSVLASDIKFKKSEFVTDTVSNGGRKGQVEVISGVRHSLFPRVSKAERIAGVTRYRKEFWCNENVDDDVAYNPLVFLEHPSNGGDRFAIGKGTDTDLQSAILASPLTHPTWLGVGSLNLALVGAETLVQLLMENTDFE</sequence>
<protein>
    <submittedName>
        <fullName evidence="1">Uncharacterized protein</fullName>
    </submittedName>
</protein>
<proteinExistence type="predicted"/>
<feature type="non-terminal residue" evidence="1">
    <location>
        <position position="138"/>
    </location>
</feature>